<evidence type="ECO:0000256" key="1">
    <source>
        <dbReference type="SAM" id="SignalP"/>
    </source>
</evidence>
<sequence>MLIGKRAVLAFSPALVGLYVPAQASAAFGPAHGPETIADWRLAVAADPFSGERRCRVWARRGAVAYSRGTIVIRLPRVFNPSEAMIHVDDGVPIRWRDLVPEIARLDPGFASDRDGRRMLVPAELLKGRRLVAVSADFGKRPRAYRIAGLYEVVERAAALGCRPIASVG</sequence>
<evidence type="ECO:0000313" key="2">
    <source>
        <dbReference type="EMBL" id="MBB5712712.1"/>
    </source>
</evidence>
<gene>
    <name evidence="2" type="ORF">FHT02_003972</name>
</gene>
<reference evidence="2 3" key="1">
    <citation type="submission" date="2020-08" db="EMBL/GenBank/DDBJ databases">
        <title>Genomic Encyclopedia of Type Strains, Phase IV (KMG-IV): sequencing the most valuable type-strain genomes for metagenomic binning, comparative biology and taxonomic classification.</title>
        <authorList>
            <person name="Goeker M."/>
        </authorList>
    </citation>
    <scope>NUCLEOTIDE SEQUENCE [LARGE SCALE GENOMIC DNA]</scope>
    <source>
        <strain evidence="2 3">DSM 26736</strain>
    </source>
</reference>
<keyword evidence="1" id="KW-0732">Signal</keyword>
<proteinExistence type="predicted"/>
<feature type="chain" id="PRO_5032648953" evidence="1">
    <location>
        <begin position="27"/>
        <end position="169"/>
    </location>
</feature>
<dbReference type="AlphaFoldDB" id="A0A840YSS7"/>
<keyword evidence="3" id="KW-1185">Reference proteome</keyword>
<name>A0A840YSS7_9SPHN</name>
<protein>
    <submittedName>
        <fullName evidence="2">Uncharacterized protein</fullName>
    </submittedName>
</protein>
<comment type="caution">
    <text evidence="2">The sequence shown here is derived from an EMBL/GenBank/DDBJ whole genome shotgun (WGS) entry which is preliminary data.</text>
</comment>
<dbReference type="EMBL" id="JACIJF010000023">
    <property type="protein sequence ID" value="MBB5712712.1"/>
    <property type="molecule type" value="Genomic_DNA"/>
</dbReference>
<dbReference type="RefSeq" id="WP_184091450.1">
    <property type="nucleotide sequence ID" value="NZ_JACIJF010000023.1"/>
</dbReference>
<evidence type="ECO:0000313" key="3">
    <source>
        <dbReference type="Proteomes" id="UP000527143"/>
    </source>
</evidence>
<organism evidence="2 3">
    <name type="scientific">Sphingomonas xinjiangensis</name>
    <dbReference type="NCBI Taxonomy" id="643568"/>
    <lineage>
        <taxon>Bacteria</taxon>
        <taxon>Pseudomonadati</taxon>
        <taxon>Pseudomonadota</taxon>
        <taxon>Alphaproteobacteria</taxon>
        <taxon>Sphingomonadales</taxon>
        <taxon>Sphingomonadaceae</taxon>
        <taxon>Sphingomonas</taxon>
    </lineage>
</organism>
<feature type="signal peptide" evidence="1">
    <location>
        <begin position="1"/>
        <end position="26"/>
    </location>
</feature>
<dbReference type="Proteomes" id="UP000527143">
    <property type="component" value="Unassembled WGS sequence"/>
</dbReference>
<accession>A0A840YSS7</accession>